<dbReference type="EMBL" id="LT985188">
    <property type="protein sequence ID" value="SPD87648.1"/>
    <property type="molecule type" value="Genomic_DNA"/>
</dbReference>
<keyword evidence="3" id="KW-1185">Reference proteome</keyword>
<dbReference type="Proteomes" id="UP000238164">
    <property type="component" value="Chromosome 1"/>
</dbReference>
<feature type="domain" description="Phospholipase D-like" evidence="1">
    <location>
        <begin position="359"/>
        <end position="479"/>
    </location>
</feature>
<dbReference type="Gene3D" id="3.30.870.10">
    <property type="entry name" value="Endonuclease Chain A"/>
    <property type="match status" value="2"/>
</dbReference>
<gene>
    <name evidence="2" type="ORF">MPLG2_2618</name>
</gene>
<organism evidence="2 3">
    <name type="scientific">Micropruina glycogenica</name>
    <dbReference type="NCBI Taxonomy" id="75385"/>
    <lineage>
        <taxon>Bacteria</taxon>
        <taxon>Bacillati</taxon>
        <taxon>Actinomycetota</taxon>
        <taxon>Actinomycetes</taxon>
        <taxon>Propionibacteriales</taxon>
        <taxon>Nocardioidaceae</taxon>
        <taxon>Micropruina</taxon>
    </lineage>
</organism>
<evidence type="ECO:0000313" key="2">
    <source>
        <dbReference type="EMBL" id="SPD87648.1"/>
    </source>
</evidence>
<proteinExistence type="predicted"/>
<dbReference type="InterPro" id="IPR025202">
    <property type="entry name" value="PLD-like_dom"/>
</dbReference>
<name>A0A2N9JJC3_9ACTN</name>
<evidence type="ECO:0000313" key="3">
    <source>
        <dbReference type="Proteomes" id="UP000238164"/>
    </source>
</evidence>
<sequence length="499" mass="54158">MGVLNRSIRHRIVVILAVLGLSTALAIAPAGALSFDTDSDGVLEVPTTSSCPTLTDPPRGYEAWFNIDDMEVRGFYDPLNQTPWDFPKKVAQILCGARQNAQIKIGMFFIRAIGTMTQPGLKSGSDPAGSLGTRPEIDPEVIYDALEYLVKYRNVKVGLVLDGGGITPGSAKALINRRLLTIAGIDGIPNTAAGDTDGIEWCTNGCLNTNSSSTYPYAINHEKFVTISDTIWDGASGSARAASSAMPAVISSSGNWARSQIRNYMQELTLDYGDRELFNQFSMRYDVMTYCANSKCPSNAGFPSTLKKTLYLDRKIWVDPTIHGTDSGRGTYVTFSPQPSTVVDSYIAAFDNVDCTVDKRIRIAMFKLTDSKATTMANALARLKSRGCDVKMLLTQQGGATTISKTVIGLLKKAKISFKCTAVAMHTKLILIGPSTGNNGRALHGTANMSTAGLRYSEEHTITFDARRASPAYQDDLRRVYGQYLAGWYELSQGSKTCK</sequence>
<evidence type="ECO:0000259" key="1">
    <source>
        <dbReference type="Pfam" id="PF13091"/>
    </source>
</evidence>
<protein>
    <submittedName>
        <fullName evidence="2">PLD-like domain-containing protein</fullName>
    </submittedName>
</protein>
<dbReference type="AlphaFoldDB" id="A0A2N9JJC3"/>
<dbReference type="SUPFAM" id="SSF56024">
    <property type="entry name" value="Phospholipase D/nuclease"/>
    <property type="match status" value="1"/>
</dbReference>
<accession>A0A2N9JJC3</accession>
<dbReference type="Pfam" id="PF13091">
    <property type="entry name" value="PLDc_2"/>
    <property type="match status" value="1"/>
</dbReference>
<reference evidence="2 3" key="1">
    <citation type="submission" date="2018-02" db="EMBL/GenBank/DDBJ databases">
        <authorList>
            <person name="Cohen D.B."/>
            <person name="Kent A.D."/>
        </authorList>
    </citation>
    <scope>NUCLEOTIDE SEQUENCE [LARGE SCALE GENOMIC DNA]</scope>
    <source>
        <strain evidence="2">1</strain>
    </source>
</reference>
<dbReference type="KEGG" id="mgg:MPLG2_2618"/>